<evidence type="ECO:0000313" key="3">
    <source>
        <dbReference type="Proteomes" id="UP001597036"/>
    </source>
</evidence>
<evidence type="ECO:0000256" key="1">
    <source>
        <dbReference type="SAM" id="SignalP"/>
    </source>
</evidence>
<organism evidence="2 3">
    <name type="scientific">Alloscardovia venturai</name>
    <dbReference type="NCBI Taxonomy" id="1769421"/>
    <lineage>
        <taxon>Bacteria</taxon>
        <taxon>Bacillati</taxon>
        <taxon>Actinomycetota</taxon>
        <taxon>Actinomycetes</taxon>
        <taxon>Bifidobacteriales</taxon>
        <taxon>Bifidobacteriaceae</taxon>
        <taxon>Alloscardovia</taxon>
    </lineage>
</organism>
<keyword evidence="3" id="KW-1185">Reference proteome</keyword>
<evidence type="ECO:0008006" key="4">
    <source>
        <dbReference type="Google" id="ProtNLM"/>
    </source>
</evidence>
<comment type="caution">
    <text evidence="2">The sequence shown here is derived from an EMBL/GenBank/DDBJ whole genome shotgun (WGS) entry which is preliminary data.</text>
</comment>
<accession>A0ABW2Y3H0</accession>
<keyword evidence="1" id="KW-0732">Signal</keyword>
<dbReference type="EMBL" id="JBHTHQ010000012">
    <property type="protein sequence ID" value="MFD0704585.1"/>
    <property type="molecule type" value="Genomic_DNA"/>
</dbReference>
<dbReference type="Proteomes" id="UP001597036">
    <property type="component" value="Unassembled WGS sequence"/>
</dbReference>
<gene>
    <name evidence="2" type="ORF">ACFQY8_02320</name>
</gene>
<reference evidence="3" key="1">
    <citation type="journal article" date="2019" name="Int. J. Syst. Evol. Microbiol.">
        <title>The Global Catalogue of Microorganisms (GCM) 10K type strain sequencing project: providing services to taxonomists for standard genome sequencing and annotation.</title>
        <authorList>
            <consortium name="The Broad Institute Genomics Platform"/>
            <consortium name="The Broad Institute Genome Sequencing Center for Infectious Disease"/>
            <person name="Wu L."/>
            <person name="Ma J."/>
        </authorList>
    </citation>
    <scope>NUCLEOTIDE SEQUENCE [LARGE SCALE GENOMIC DNA]</scope>
    <source>
        <strain evidence="3">CCM 8604</strain>
    </source>
</reference>
<name>A0ABW2Y3H0_9BIFI</name>
<feature type="signal peptide" evidence="1">
    <location>
        <begin position="1"/>
        <end position="32"/>
    </location>
</feature>
<feature type="chain" id="PRO_5045654246" description="Secreted protein" evidence="1">
    <location>
        <begin position="33"/>
        <end position="177"/>
    </location>
</feature>
<sequence length="177" mass="19127">MKTISFKDRLFAIVVSIITVIALSMMCLPAHATEDLIDSVPAEQIPAALGGKLHGVKIEKETVKGYGTILVTLNYDTGKMLVRRFDGSIYRTNIVDVVNKAAETLKNATPEQQRYVEALSEERISAHDVCPYLVGVIGAAHGLAWGKVLALAAVHPAIAVLEALGESVFWTWVGSHC</sequence>
<proteinExistence type="predicted"/>
<protein>
    <recommendedName>
        <fullName evidence="4">Secreted protein</fullName>
    </recommendedName>
</protein>
<evidence type="ECO:0000313" key="2">
    <source>
        <dbReference type="EMBL" id="MFD0704585.1"/>
    </source>
</evidence>
<dbReference type="RefSeq" id="WP_377938200.1">
    <property type="nucleotide sequence ID" value="NZ_JBHTHQ010000012.1"/>
</dbReference>